<comment type="function">
    <text evidence="14">Carrier of the growing fatty acid chain in fatty acid biosynthesis. May be involved in the synthesis of short and medium chain fatty acids. Accessory and non-catalytic subunit of the mitochondrial membrane respiratory chain NADH dehydrogenase (Complex I), which functions in the transfer of electrons from NADH to the respiratory chain.</text>
</comment>
<evidence type="ECO:0000256" key="8">
    <source>
        <dbReference type="ARBA" id="ARBA00022832"/>
    </source>
</evidence>
<keyword evidence="8" id="KW-0276">Fatty acid metabolism</keyword>
<feature type="compositionally biased region" description="Low complexity" evidence="17">
    <location>
        <begin position="1"/>
        <end position="19"/>
    </location>
</feature>
<evidence type="ECO:0000259" key="18">
    <source>
        <dbReference type="PROSITE" id="PS50075"/>
    </source>
</evidence>
<dbReference type="NCBIfam" id="TIGR00517">
    <property type="entry name" value="acyl_carrier"/>
    <property type="match status" value="1"/>
</dbReference>
<evidence type="ECO:0000256" key="12">
    <source>
        <dbReference type="ARBA" id="ARBA00023128"/>
    </source>
</evidence>
<evidence type="ECO:0000256" key="4">
    <source>
        <dbReference type="ARBA" id="ARBA00022448"/>
    </source>
</evidence>
<evidence type="ECO:0000256" key="13">
    <source>
        <dbReference type="ARBA" id="ARBA00023160"/>
    </source>
</evidence>
<evidence type="ECO:0000256" key="15">
    <source>
        <dbReference type="ARBA" id="ARBA00063067"/>
    </source>
</evidence>
<keyword evidence="4" id="KW-0813">Transport</keyword>
<evidence type="ECO:0000256" key="3">
    <source>
        <dbReference type="ARBA" id="ARBA00010930"/>
    </source>
</evidence>
<dbReference type="InterPro" id="IPR036736">
    <property type="entry name" value="ACP-like_sf"/>
</dbReference>
<comment type="subunit">
    <text evidence="15">Complex I is composed of at least 49 different subunits.</text>
</comment>
<evidence type="ECO:0000256" key="9">
    <source>
        <dbReference type="ARBA" id="ARBA00022946"/>
    </source>
</evidence>
<evidence type="ECO:0000256" key="16">
    <source>
        <dbReference type="RuleBase" id="RU000722"/>
    </source>
</evidence>
<keyword evidence="20" id="KW-1185">Reference proteome</keyword>
<evidence type="ECO:0000256" key="14">
    <source>
        <dbReference type="ARBA" id="ARBA00057783"/>
    </source>
</evidence>
<keyword evidence="9" id="KW-0809">Transit peptide</keyword>
<dbReference type="Pfam" id="PF00550">
    <property type="entry name" value="PP-binding"/>
    <property type="match status" value="1"/>
</dbReference>
<dbReference type="GO" id="GO:0005739">
    <property type="term" value="C:mitochondrion"/>
    <property type="evidence" value="ECO:0007669"/>
    <property type="project" value="UniProtKB-SubCell"/>
</dbReference>
<evidence type="ECO:0000313" key="20">
    <source>
        <dbReference type="Proteomes" id="UP000198341"/>
    </source>
</evidence>
<dbReference type="FunFam" id="1.10.1200.10:FF:000003">
    <property type="entry name" value="Acyl carrier protein"/>
    <property type="match status" value="1"/>
</dbReference>
<evidence type="ECO:0000256" key="1">
    <source>
        <dbReference type="ARBA" id="ARBA00004173"/>
    </source>
</evidence>
<keyword evidence="10" id="KW-0249">Electron transport</keyword>
<keyword evidence="12" id="KW-0496">Mitochondrion</keyword>
<dbReference type="eggNOG" id="KOG1748">
    <property type="taxonomic scope" value="Eukaryota"/>
</dbReference>
<dbReference type="PROSITE" id="PS50075">
    <property type="entry name" value="CARRIER"/>
    <property type="match status" value="1"/>
</dbReference>
<dbReference type="PROSITE" id="PS51257">
    <property type="entry name" value="PROKAR_LIPOPROTEIN"/>
    <property type="match status" value="1"/>
</dbReference>
<dbReference type="AlphaFoldDB" id="K8FET8"/>
<comment type="subcellular location">
    <subcellularLocation>
        <location evidence="1">Mitochondrion</location>
    </subcellularLocation>
</comment>
<evidence type="ECO:0000256" key="10">
    <source>
        <dbReference type="ARBA" id="ARBA00022982"/>
    </source>
</evidence>
<keyword evidence="7" id="KW-0597">Phosphoprotein</keyword>
<name>K8FET8_9CHLO</name>
<dbReference type="PROSITE" id="PS00012">
    <property type="entry name" value="PHOSPHOPANTETHEINE"/>
    <property type="match status" value="1"/>
</dbReference>
<feature type="region of interest" description="Disordered" evidence="17">
    <location>
        <begin position="1"/>
        <end position="31"/>
    </location>
</feature>
<evidence type="ECO:0000256" key="7">
    <source>
        <dbReference type="ARBA" id="ARBA00022553"/>
    </source>
</evidence>
<dbReference type="GeneID" id="19013566"/>
<keyword evidence="5 16" id="KW-0596">Phosphopantetheine</keyword>
<dbReference type="InterPro" id="IPR003231">
    <property type="entry name" value="ACP"/>
</dbReference>
<dbReference type="PANTHER" id="PTHR20863">
    <property type="entry name" value="ACYL CARRIER PROTEIN"/>
    <property type="match status" value="1"/>
</dbReference>
<dbReference type="EMBL" id="FO082270">
    <property type="protein sequence ID" value="CCO66551.1"/>
    <property type="molecule type" value="Genomic_DNA"/>
</dbReference>
<reference evidence="19 20" key="1">
    <citation type="submission" date="2011-10" db="EMBL/GenBank/DDBJ databases">
        <authorList>
            <person name="Genoscope - CEA"/>
        </authorList>
    </citation>
    <scope>NUCLEOTIDE SEQUENCE [LARGE SCALE GENOMIC DNA]</scope>
    <source>
        <strain evidence="19 20">RCC 1105</strain>
    </source>
</reference>
<gene>
    <name evidence="19" type="ORF">Bathy09g00590</name>
</gene>
<dbReference type="InterPro" id="IPR006162">
    <property type="entry name" value="Ppantetheine_attach_site"/>
</dbReference>
<evidence type="ECO:0000256" key="2">
    <source>
        <dbReference type="ARBA" id="ARBA00005194"/>
    </source>
</evidence>
<dbReference type="GO" id="GO:0000035">
    <property type="term" value="F:acyl binding"/>
    <property type="evidence" value="ECO:0007669"/>
    <property type="project" value="TreeGrafter"/>
</dbReference>
<dbReference type="STRING" id="41875.K8FET8"/>
<dbReference type="OrthoDB" id="448946at2759"/>
<dbReference type="KEGG" id="bpg:Bathy09g00590"/>
<dbReference type="Gene3D" id="1.10.1200.10">
    <property type="entry name" value="ACP-like"/>
    <property type="match status" value="1"/>
</dbReference>
<keyword evidence="6 16" id="KW-0444">Lipid biosynthesis</keyword>
<organism evidence="19 20">
    <name type="scientific">Bathycoccus prasinos</name>
    <dbReference type="NCBI Taxonomy" id="41875"/>
    <lineage>
        <taxon>Eukaryota</taxon>
        <taxon>Viridiplantae</taxon>
        <taxon>Chlorophyta</taxon>
        <taxon>Mamiellophyceae</taxon>
        <taxon>Mamiellales</taxon>
        <taxon>Bathycoccaceae</taxon>
        <taxon>Bathycoccus</taxon>
    </lineage>
</organism>
<protein>
    <recommendedName>
        <fullName evidence="16">Acyl carrier protein</fullName>
    </recommendedName>
</protein>
<keyword evidence="11" id="KW-0443">Lipid metabolism</keyword>
<dbReference type="Proteomes" id="UP000198341">
    <property type="component" value="Chromosome 9"/>
</dbReference>
<dbReference type="SUPFAM" id="SSF47336">
    <property type="entry name" value="ACP-like"/>
    <property type="match status" value="1"/>
</dbReference>
<accession>K8FET8</accession>
<comment type="similarity">
    <text evidence="3">Belongs to the acyl carrier protein (ACP) family.</text>
</comment>
<dbReference type="PANTHER" id="PTHR20863:SF28">
    <property type="entry name" value="ACYL CARRIER PROTEIN, MITOCHONDRIAL"/>
    <property type="match status" value="1"/>
</dbReference>
<evidence type="ECO:0000256" key="11">
    <source>
        <dbReference type="ARBA" id="ARBA00023098"/>
    </source>
</evidence>
<evidence type="ECO:0000256" key="17">
    <source>
        <dbReference type="SAM" id="MobiDB-lite"/>
    </source>
</evidence>
<dbReference type="InterPro" id="IPR009081">
    <property type="entry name" value="PP-bd_ACP"/>
</dbReference>
<dbReference type="NCBIfam" id="NF002148">
    <property type="entry name" value="PRK00982.1-2"/>
    <property type="match status" value="1"/>
</dbReference>
<dbReference type="HAMAP" id="MF_01217">
    <property type="entry name" value="Acyl_carrier"/>
    <property type="match status" value="1"/>
</dbReference>
<evidence type="ECO:0000313" key="19">
    <source>
        <dbReference type="EMBL" id="CCO66551.1"/>
    </source>
</evidence>
<sequence>MMRRALSQASRRLRASASSGTSGSCQTPSPFPSICRAYGGGGGFLDKDLVNDRIVAVVKNFSKVDPSKVTKASHFGKDLGLDSLDTVEVVMAIEEEFAIEIPDAEADKILSIEEASAYIASNPDAK</sequence>
<comment type="pathway">
    <text evidence="2">Lipid metabolism; fatty acid biosynthesis.</text>
</comment>
<keyword evidence="13 16" id="KW-0275">Fatty acid biosynthesis</keyword>
<dbReference type="GO" id="GO:0000036">
    <property type="term" value="F:acyl carrier activity"/>
    <property type="evidence" value="ECO:0007669"/>
    <property type="project" value="TreeGrafter"/>
</dbReference>
<dbReference type="RefSeq" id="XP_007510991.1">
    <property type="nucleotide sequence ID" value="XM_007510929.1"/>
</dbReference>
<feature type="domain" description="Carrier" evidence="18">
    <location>
        <begin position="48"/>
        <end position="123"/>
    </location>
</feature>
<evidence type="ECO:0000256" key="5">
    <source>
        <dbReference type="ARBA" id="ARBA00022450"/>
    </source>
</evidence>
<evidence type="ECO:0000256" key="6">
    <source>
        <dbReference type="ARBA" id="ARBA00022516"/>
    </source>
</evidence>
<proteinExistence type="inferred from homology"/>